<keyword evidence="1" id="KW-0812">Transmembrane</keyword>
<dbReference type="EMBL" id="PNIN01000038">
    <property type="protein sequence ID" value="PMP71594.1"/>
    <property type="molecule type" value="Genomic_DNA"/>
</dbReference>
<comment type="caution">
    <text evidence="2">The sequence shown here is derived from an EMBL/GenBank/DDBJ whole genome shotgun (WGS) entry which is preliminary data.</text>
</comment>
<sequence length="48" mass="5634">MALDHVFLVVFGVLLVLLMIGAIVYYYLPKRKDKVEKAKYKMLEDDDE</sequence>
<keyword evidence="1" id="KW-0472">Membrane</keyword>
<reference evidence="2 3" key="1">
    <citation type="submission" date="2018-01" db="EMBL/GenBank/DDBJ databases">
        <title>Metagenomic assembled genomes from two thermal pools in the Uzon Caldera, Kamchatka, Russia.</title>
        <authorList>
            <person name="Wilkins L."/>
            <person name="Ettinger C."/>
        </authorList>
    </citation>
    <scope>NUCLEOTIDE SEQUENCE [LARGE SCALE GENOMIC DNA]</scope>
    <source>
        <strain evidence="2">ZAV-05</strain>
    </source>
</reference>
<dbReference type="RefSeq" id="WP_013450945.1">
    <property type="nucleotide sequence ID" value="NZ_JBNAVA010000004.1"/>
</dbReference>
<feature type="transmembrane region" description="Helical" evidence="1">
    <location>
        <begin position="6"/>
        <end position="28"/>
    </location>
</feature>
<evidence type="ECO:0000313" key="2">
    <source>
        <dbReference type="EMBL" id="PMP71594.1"/>
    </source>
</evidence>
<dbReference type="Pfam" id="PF05545">
    <property type="entry name" value="FixQ"/>
    <property type="match status" value="1"/>
</dbReference>
<dbReference type="InterPro" id="IPR008621">
    <property type="entry name" value="Cbb3-typ_cyt_oxidase_comp"/>
</dbReference>
<organism evidence="2 3">
    <name type="scientific">Calditerrivibrio nitroreducens</name>
    <dbReference type="NCBI Taxonomy" id="477976"/>
    <lineage>
        <taxon>Bacteria</taxon>
        <taxon>Pseudomonadati</taxon>
        <taxon>Deferribacterota</taxon>
        <taxon>Deferribacteres</taxon>
        <taxon>Deferribacterales</taxon>
        <taxon>Calditerrivibrionaceae</taxon>
    </lineage>
</organism>
<evidence type="ECO:0000256" key="1">
    <source>
        <dbReference type="SAM" id="Phobius"/>
    </source>
</evidence>
<dbReference type="Proteomes" id="UP000242881">
    <property type="component" value="Unassembled WGS sequence"/>
</dbReference>
<protein>
    <submittedName>
        <fullName evidence="2">CcoQ/FixQ family Cbb3-type cytochrome c oxidase assembly chaperone</fullName>
    </submittedName>
</protein>
<proteinExistence type="predicted"/>
<accession>A0A2J6WMH6</accession>
<gene>
    <name evidence="2" type="ORF">C0187_03600</name>
</gene>
<name>A0A2J6WMH6_9BACT</name>
<keyword evidence="1" id="KW-1133">Transmembrane helix</keyword>
<dbReference type="AlphaFoldDB" id="A0A2J6WMH6"/>
<evidence type="ECO:0000313" key="3">
    <source>
        <dbReference type="Proteomes" id="UP000242881"/>
    </source>
</evidence>